<protein>
    <submittedName>
        <fullName evidence="2">Uncharacterized protein LOC105179752</fullName>
    </submittedName>
</protein>
<sequence>MEYGGGDLEAKIDMLLNVEKQMRQVGDVAGTRKAVTPLAILLLTPQTIPLIFSRQESQSRRRRGAAVLWVQIQERKTLLSKENQEKQGGEIERGGGLKLWFGITLVLDIQGTMPETLTKKY</sequence>
<dbReference type="KEGG" id="sind:105179752"/>
<proteinExistence type="predicted"/>
<dbReference type="OrthoDB" id="268763at2759"/>
<evidence type="ECO:0000313" key="1">
    <source>
        <dbReference type="Proteomes" id="UP000504604"/>
    </source>
</evidence>
<dbReference type="Proteomes" id="UP000504604">
    <property type="component" value="Unplaced"/>
</dbReference>
<dbReference type="AlphaFoldDB" id="A0A8M8UTD7"/>
<dbReference type="GeneID" id="105179752"/>
<organism evidence="1 2">
    <name type="scientific">Sesamum indicum</name>
    <name type="common">Oriental sesame</name>
    <name type="synonym">Sesamum orientale</name>
    <dbReference type="NCBI Taxonomy" id="4182"/>
    <lineage>
        <taxon>Eukaryota</taxon>
        <taxon>Viridiplantae</taxon>
        <taxon>Streptophyta</taxon>
        <taxon>Embryophyta</taxon>
        <taxon>Tracheophyta</taxon>
        <taxon>Spermatophyta</taxon>
        <taxon>Magnoliopsida</taxon>
        <taxon>eudicotyledons</taxon>
        <taxon>Gunneridae</taxon>
        <taxon>Pentapetalae</taxon>
        <taxon>asterids</taxon>
        <taxon>lamiids</taxon>
        <taxon>Lamiales</taxon>
        <taxon>Pedaliaceae</taxon>
        <taxon>Sesamum</taxon>
    </lineage>
</organism>
<name>A0A8M8UTD7_SESIN</name>
<gene>
    <name evidence="2" type="primary">LOC105179752</name>
</gene>
<keyword evidence="1" id="KW-1185">Reference proteome</keyword>
<evidence type="ECO:0000313" key="2">
    <source>
        <dbReference type="RefSeq" id="XP_020547086.1"/>
    </source>
</evidence>
<reference evidence="2" key="1">
    <citation type="submission" date="2025-08" db="UniProtKB">
        <authorList>
            <consortium name="RefSeq"/>
        </authorList>
    </citation>
    <scope>IDENTIFICATION</scope>
</reference>
<dbReference type="RefSeq" id="XP_020547086.1">
    <property type="nucleotide sequence ID" value="XM_020691427.1"/>
</dbReference>
<accession>A0A8M8UTD7</accession>